<dbReference type="PANTHER" id="PTHR43204">
    <property type="entry name" value="ABC TRANSPORTER I FAMILY MEMBER 6, CHLOROPLASTIC"/>
    <property type="match status" value="1"/>
</dbReference>
<gene>
    <name evidence="6" type="primary">CDC23_2</name>
    <name evidence="6" type="ORF">FOZ63_008374</name>
</gene>
<dbReference type="InterPro" id="IPR027417">
    <property type="entry name" value="P-loop_NTPase"/>
</dbReference>
<proteinExistence type="predicted"/>
<organism evidence="6 7">
    <name type="scientific">Perkinsus olseni</name>
    <name type="common">Perkinsus atlanticus</name>
    <dbReference type="NCBI Taxonomy" id="32597"/>
    <lineage>
        <taxon>Eukaryota</taxon>
        <taxon>Sar</taxon>
        <taxon>Alveolata</taxon>
        <taxon>Perkinsozoa</taxon>
        <taxon>Perkinsea</taxon>
        <taxon>Perkinsida</taxon>
        <taxon>Perkinsidae</taxon>
        <taxon>Perkinsus</taxon>
    </lineage>
</organism>
<dbReference type="Pfam" id="PF00005">
    <property type="entry name" value="ABC_tran"/>
    <property type="match status" value="1"/>
</dbReference>
<feature type="region of interest" description="Disordered" evidence="4">
    <location>
        <begin position="1551"/>
        <end position="1599"/>
    </location>
</feature>
<dbReference type="InterPro" id="IPR019734">
    <property type="entry name" value="TPR_rpt"/>
</dbReference>
<feature type="domain" description="ABC transporter" evidence="5">
    <location>
        <begin position="1114"/>
        <end position="1366"/>
    </location>
</feature>
<dbReference type="PROSITE" id="PS50005">
    <property type="entry name" value="TPR"/>
    <property type="match status" value="1"/>
</dbReference>
<evidence type="ECO:0000256" key="3">
    <source>
        <dbReference type="PROSITE-ProRule" id="PRU00339"/>
    </source>
</evidence>
<name>A0A7J6TEL6_PEROL</name>
<dbReference type="PROSITE" id="PS50893">
    <property type="entry name" value="ABC_TRANSPORTER_2"/>
    <property type="match status" value="1"/>
</dbReference>
<keyword evidence="7" id="KW-1185">Reference proteome</keyword>
<feature type="compositionally biased region" description="Basic and acidic residues" evidence="4">
    <location>
        <begin position="1554"/>
        <end position="1567"/>
    </location>
</feature>
<feature type="compositionally biased region" description="Low complexity" evidence="4">
    <location>
        <begin position="374"/>
        <end position="388"/>
    </location>
</feature>
<dbReference type="PANTHER" id="PTHR43204:SF1">
    <property type="entry name" value="ABC TRANSPORTER I FAMILY MEMBER 6, CHLOROPLASTIC"/>
    <property type="match status" value="1"/>
</dbReference>
<evidence type="ECO:0000256" key="2">
    <source>
        <dbReference type="ARBA" id="ARBA00022840"/>
    </source>
</evidence>
<dbReference type="SUPFAM" id="SSF48452">
    <property type="entry name" value="TPR-like"/>
    <property type="match status" value="2"/>
</dbReference>
<dbReference type="InterPro" id="IPR011990">
    <property type="entry name" value="TPR-like_helical_dom_sf"/>
</dbReference>
<dbReference type="SUPFAM" id="SSF52540">
    <property type="entry name" value="P-loop containing nucleoside triphosphate hydrolases"/>
    <property type="match status" value="1"/>
</dbReference>
<evidence type="ECO:0000256" key="4">
    <source>
        <dbReference type="SAM" id="MobiDB-lite"/>
    </source>
</evidence>
<dbReference type="SMART" id="SM00382">
    <property type="entry name" value="AAA"/>
    <property type="match status" value="1"/>
</dbReference>
<dbReference type="Gene3D" id="3.40.50.300">
    <property type="entry name" value="P-loop containing nucleotide triphosphate hydrolases"/>
    <property type="match status" value="1"/>
</dbReference>
<keyword evidence="3" id="KW-0802">TPR repeat</keyword>
<keyword evidence="1" id="KW-0547">Nucleotide-binding</keyword>
<dbReference type="GO" id="GO:0016887">
    <property type="term" value="F:ATP hydrolysis activity"/>
    <property type="evidence" value="ECO:0007669"/>
    <property type="project" value="InterPro"/>
</dbReference>
<dbReference type="GO" id="GO:0005524">
    <property type="term" value="F:ATP binding"/>
    <property type="evidence" value="ECO:0007669"/>
    <property type="project" value="UniProtKB-KW"/>
</dbReference>
<dbReference type="Gene3D" id="1.25.40.10">
    <property type="entry name" value="Tetratricopeptide repeat domain"/>
    <property type="match status" value="1"/>
</dbReference>
<evidence type="ECO:0000259" key="5">
    <source>
        <dbReference type="PROSITE" id="PS50893"/>
    </source>
</evidence>
<dbReference type="EMBL" id="JABANO010011290">
    <property type="protein sequence ID" value="KAF4743719.1"/>
    <property type="molecule type" value="Genomic_DNA"/>
</dbReference>
<feature type="region of interest" description="Disordered" evidence="4">
    <location>
        <begin position="369"/>
        <end position="389"/>
    </location>
</feature>
<evidence type="ECO:0000256" key="1">
    <source>
        <dbReference type="ARBA" id="ARBA00022741"/>
    </source>
</evidence>
<feature type="compositionally biased region" description="Basic and acidic residues" evidence="4">
    <location>
        <begin position="1574"/>
        <end position="1584"/>
    </location>
</feature>
<dbReference type="InterPro" id="IPR010230">
    <property type="entry name" value="FeS-cluster_ATPase_SufC"/>
</dbReference>
<dbReference type="NCBIfam" id="TIGR01978">
    <property type="entry name" value="sufC"/>
    <property type="match status" value="1"/>
</dbReference>
<dbReference type="InterPro" id="IPR003593">
    <property type="entry name" value="AAA+_ATPase"/>
</dbReference>
<sequence length="1615" mass="178958">EEMREAMRKSLVEQRHQPSLGGDVCSLSSTIDVVELQDSSQGSPVSCQVEVSPEVEEPAPKKAKTEVKICPIFIQALGVRQQQHSAGSNGMGDEDSSQCPLCEDKGIYVVHGTGQEQTCRMCKKEGTVEESRPSSEMLPNIKLEEGVAPPERPPVRLDLKDFSRDHLGELACLVRDKGFDIVKAAEAMRNHNYELYSATLELNEAKQLAEENLARNQAAEESLTTRALEKRRASTSEKEAFLEGGIEFLEKSEQLAGPDLWEHLEAVLDALLDSQEARVALLAYLQERKRAVHWYKVPAETYFVANMPRVSSIDDFLTSIAEETDKVKEAMYDLPKCGGATPSIFRQFEDARSTMPIDDVAVVEMEAPSFMPPTTRGGSSTTSLRGVSKAGSGSSIEVGEFLRILIERGQMPEAAEWLEGLDLPSGVWCTTPAAHLYRFGDVKGSESLVGAWALVAKGDYSRALQSLSKIVRIHKPLQSGNDGMVSLFASLTCLAIQGKEARLNQEESKPLNRDLVSFLEAVTTPKHLDRLDPIAAYHAGQLLMSWWMDRRRVPWPGEADDWPSLATHLFTRALTKAALLWPAWEALIQCRVKISALELREGEISEGNLLRLRGTQEEFLTSLVGSSELHIAKDEAWKATVAEVAWATACKMSAEAGLNAAVAGEVPLFRLAARKFRKLHEKHPRHFGITLNLAICLYESGELEAAREAFVELQEWDTVQGSDIYAGLLKLLDRPKELAALAHRCLTIDQYAAETMFVMGVYHSSSGDTTNASTYYRKAMRLYTTPTEKVNALVCMANEFMQEGVAAAAIQSLREATEVDPTSMGAWCALGRVYEAQGHMNYAAYYYRKAVELRPELLVGWRSLGNCCLSMCFDDEAITCFEAAWRIFRKGPRVEPECYKEILPKLAGLYQMRGEDDKVAEVYTELLRRFIEDNARSEDLGKATAFLVQHYSTRECPGKVIEALSHFGIQIGATARCDDGAAAADIDFDCMRPPPPLSYLRRSALPGLTLLTMGCYLLYSSVAFTTGLFVTPLSPPLDRSTVQAARLPSTAASYSFGGTPLDGGTATSSLSHRFLQLLAIGGALGAATRVVGRIRKRAAEAVSAGAAASNGNGLHVSNLHAVLAENPEVSILNGVTLDLEPGEVVALLGPNGCGKSSFARVMMGDSQYEVTHGRVEMDGEDVLALDVDERASKLGLFMSWQAPVEVPGITNFTLLHAALNASRQAEGLPELSPFEFYDFAKSRLMEVERGVELLEYLDRPVNTGMSGGERKRVELLHAVVLRPKLCVFDEIDSGLDVDALKQVATTLRSLCEVDKSMTMLIVSHYKRMLDELHPRRLRVVALFLSLELMLPKQLTAKGAKRRKMDIPKKIGFRGRWFHGKELDDPVFKTHKIPHILIPKTITDWRNGGRALLCIAMAQLEDIKIRTRGAAIRWQHDPKKGCQDGRCGSACSQDFNRCMCAWRVEGTKHHHFSRMDGVLMKYKGDVPVHHLVPIWGPMKAVGLRNRRNSLPYRVQPDGSLIPCPIEASLAPHPAFNESKDFRYEEYFKGKGVNAKQDEHPRRGKKEWTGFDSDSDAEHDPIRMSAEDSDEEDELPVARGDDEVIEERRLYLSVHNL</sequence>
<accession>A0A7J6TEL6</accession>
<protein>
    <submittedName>
        <fullName evidence="6">Anaphase-promoting complex subunit 23</fullName>
    </submittedName>
</protein>
<evidence type="ECO:0000313" key="7">
    <source>
        <dbReference type="Proteomes" id="UP000553632"/>
    </source>
</evidence>
<dbReference type="Proteomes" id="UP000553632">
    <property type="component" value="Unassembled WGS sequence"/>
</dbReference>
<keyword evidence="2" id="KW-0067">ATP-binding</keyword>
<feature type="non-terminal residue" evidence="6">
    <location>
        <position position="1"/>
    </location>
</feature>
<dbReference type="InterPro" id="IPR003439">
    <property type="entry name" value="ABC_transporter-like_ATP-bd"/>
</dbReference>
<reference evidence="6 7" key="1">
    <citation type="submission" date="2020-04" db="EMBL/GenBank/DDBJ databases">
        <title>Perkinsus olseni comparative genomics.</title>
        <authorList>
            <person name="Bogema D.R."/>
        </authorList>
    </citation>
    <scope>NUCLEOTIDE SEQUENCE [LARGE SCALE GENOMIC DNA]</scope>
    <source>
        <strain evidence="6 7">ATCC PRA-207</strain>
    </source>
</reference>
<comment type="caution">
    <text evidence="6">The sequence shown here is derived from an EMBL/GenBank/DDBJ whole genome shotgun (WGS) entry which is preliminary data.</text>
</comment>
<dbReference type="SMART" id="SM00028">
    <property type="entry name" value="TPR"/>
    <property type="match status" value="4"/>
</dbReference>
<dbReference type="Pfam" id="PF13432">
    <property type="entry name" value="TPR_16"/>
    <property type="match status" value="2"/>
</dbReference>
<feature type="repeat" description="TPR" evidence="3">
    <location>
        <begin position="824"/>
        <end position="857"/>
    </location>
</feature>
<evidence type="ECO:0000313" key="6">
    <source>
        <dbReference type="EMBL" id="KAF4743719.1"/>
    </source>
</evidence>